<dbReference type="EC" id="3.4.19.12" evidence="2"/>
<evidence type="ECO:0000313" key="9">
    <source>
        <dbReference type="EMBL" id="EWM26212.1"/>
    </source>
</evidence>
<comment type="catalytic activity">
    <reaction evidence="1">
        <text>Thiol-dependent hydrolysis of ester, thioester, amide, peptide and isopeptide bonds formed by the C-terminal Gly of ubiquitin (a 76-residue protein attached to proteins as an intracellular targeting signal).</text>
        <dbReference type="EC" id="3.4.19.12"/>
    </reaction>
</comment>
<dbReference type="InterPro" id="IPR006155">
    <property type="entry name" value="Josephin"/>
</dbReference>
<feature type="compositionally biased region" description="Gly residues" evidence="7">
    <location>
        <begin position="244"/>
        <end position="256"/>
    </location>
</feature>
<dbReference type="InterPro" id="IPR040053">
    <property type="entry name" value="JOSD1/2"/>
</dbReference>
<dbReference type="EMBL" id="AZIL01000698">
    <property type="protein sequence ID" value="EWM26212.1"/>
    <property type="molecule type" value="Genomic_DNA"/>
</dbReference>
<evidence type="ECO:0000313" key="10">
    <source>
        <dbReference type="Proteomes" id="UP000019335"/>
    </source>
</evidence>
<dbReference type="SMART" id="SM01246">
    <property type="entry name" value="Josephin"/>
    <property type="match status" value="1"/>
</dbReference>
<sequence>MQVAQPLWPAYPLRVMANGPSYHETQRRLCCGTHTLNNLYQHHWIDTATMDHLASSLGAADKASSGQHKGSGWLESALRRASDPFAPTAYRSWVPGLGGYDVSVLVEALKMRNARFDMHVLKNGRLEEDLAVLHVRLSGVAGRGPGATEDEGRGERAIGVILNRKSRTWAARWLLEGRHWLALIPWPSGSAASGGEQIRWWMMDSKLPAPVLVGGAEHAVASVREAVCGEEGQAFLVVEAVGAGERGSGGRGVGGGEESHGGNRSDGE</sequence>
<feature type="domain" description="Josephin" evidence="8">
    <location>
        <begin position="18"/>
        <end position="252"/>
    </location>
</feature>
<evidence type="ECO:0000256" key="2">
    <source>
        <dbReference type="ARBA" id="ARBA00012759"/>
    </source>
</evidence>
<dbReference type="Pfam" id="PF02099">
    <property type="entry name" value="Josephin"/>
    <property type="match status" value="1"/>
</dbReference>
<protein>
    <recommendedName>
        <fullName evidence="2">ubiquitinyl hydrolase 1</fullName>
        <ecNumber evidence="2">3.4.19.12</ecNumber>
    </recommendedName>
</protein>
<organism evidence="9 10">
    <name type="scientific">Nannochloropsis gaditana</name>
    <dbReference type="NCBI Taxonomy" id="72520"/>
    <lineage>
        <taxon>Eukaryota</taxon>
        <taxon>Sar</taxon>
        <taxon>Stramenopiles</taxon>
        <taxon>Ochrophyta</taxon>
        <taxon>Eustigmatophyceae</taxon>
        <taxon>Eustigmatales</taxon>
        <taxon>Monodopsidaceae</taxon>
        <taxon>Nannochloropsis</taxon>
    </lineage>
</organism>
<evidence type="ECO:0000256" key="1">
    <source>
        <dbReference type="ARBA" id="ARBA00000707"/>
    </source>
</evidence>
<dbReference type="Proteomes" id="UP000019335">
    <property type="component" value="Chromosome 9"/>
</dbReference>
<evidence type="ECO:0000256" key="3">
    <source>
        <dbReference type="ARBA" id="ARBA00022670"/>
    </source>
</evidence>
<feature type="compositionally biased region" description="Basic and acidic residues" evidence="7">
    <location>
        <begin position="257"/>
        <end position="268"/>
    </location>
</feature>
<keyword evidence="3" id="KW-0645">Protease</keyword>
<evidence type="ECO:0000256" key="7">
    <source>
        <dbReference type="SAM" id="MobiDB-lite"/>
    </source>
</evidence>
<dbReference type="AlphaFoldDB" id="W7TJE7"/>
<evidence type="ECO:0000256" key="6">
    <source>
        <dbReference type="PROSITE-ProRule" id="PRU00331"/>
    </source>
</evidence>
<evidence type="ECO:0000256" key="4">
    <source>
        <dbReference type="ARBA" id="ARBA00022786"/>
    </source>
</evidence>
<evidence type="ECO:0000259" key="8">
    <source>
        <dbReference type="PROSITE" id="PS50957"/>
    </source>
</evidence>
<dbReference type="PANTHER" id="PTHR13291">
    <property type="entry name" value="JOSEPHIN 1, 2"/>
    <property type="match status" value="1"/>
</dbReference>
<dbReference type="GO" id="GO:0016579">
    <property type="term" value="P:protein deubiquitination"/>
    <property type="evidence" value="ECO:0007669"/>
    <property type="project" value="InterPro"/>
</dbReference>
<dbReference type="GO" id="GO:0004843">
    <property type="term" value="F:cysteine-type deubiquitinase activity"/>
    <property type="evidence" value="ECO:0007669"/>
    <property type="project" value="UniProtKB-EC"/>
</dbReference>
<comment type="caution">
    <text evidence="9">The sequence shown here is derived from an EMBL/GenBank/DDBJ whole genome shotgun (WGS) entry which is preliminary data.</text>
</comment>
<keyword evidence="4" id="KW-0833">Ubl conjugation pathway</keyword>
<reference evidence="9 10" key="1">
    <citation type="journal article" date="2014" name="Mol. Plant">
        <title>Chromosome Scale Genome Assembly and Transcriptome Profiling of Nannochloropsis gaditana in Nitrogen Depletion.</title>
        <authorList>
            <person name="Corteggiani Carpinelli E."/>
            <person name="Telatin A."/>
            <person name="Vitulo N."/>
            <person name="Forcato C."/>
            <person name="D'Angelo M."/>
            <person name="Schiavon R."/>
            <person name="Vezzi A."/>
            <person name="Giacometti G.M."/>
            <person name="Morosinotto T."/>
            <person name="Valle G."/>
        </authorList>
    </citation>
    <scope>NUCLEOTIDE SEQUENCE [LARGE SCALE GENOMIC DNA]</scope>
    <source>
        <strain evidence="9 10">B-31</strain>
    </source>
</reference>
<keyword evidence="10" id="KW-1185">Reference proteome</keyword>
<accession>W7TJE7</accession>
<name>W7TJE7_9STRA</name>
<proteinExistence type="predicted"/>
<dbReference type="PANTHER" id="PTHR13291:SF0">
    <property type="entry name" value="JOSEPHIN-LIKE PROTEIN"/>
    <property type="match status" value="1"/>
</dbReference>
<keyword evidence="5" id="KW-0378">Hydrolase</keyword>
<dbReference type="Gene3D" id="3.90.70.40">
    <property type="match status" value="1"/>
</dbReference>
<dbReference type="PROSITE" id="PS50957">
    <property type="entry name" value="JOSEPHIN"/>
    <property type="match status" value="1"/>
</dbReference>
<dbReference type="GO" id="GO:0006508">
    <property type="term" value="P:proteolysis"/>
    <property type="evidence" value="ECO:0007669"/>
    <property type="project" value="UniProtKB-KW"/>
</dbReference>
<evidence type="ECO:0000256" key="5">
    <source>
        <dbReference type="ARBA" id="ARBA00022801"/>
    </source>
</evidence>
<gene>
    <name evidence="9" type="ORF">Naga_100025g29</name>
</gene>
<comment type="caution">
    <text evidence="6">Lacks conserved residue(s) required for the propagation of feature annotation.</text>
</comment>
<feature type="region of interest" description="Disordered" evidence="7">
    <location>
        <begin position="244"/>
        <end position="268"/>
    </location>
</feature>
<dbReference type="OrthoDB" id="192933at2759"/>